<protein>
    <submittedName>
        <fullName evidence="1">Uncharacterized protein</fullName>
    </submittedName>
</protein>
<sequence>MQNPTHERRNPIAEIEIDLIPIGFEAEPPKEPQDIFKPLASVIICKVAKEKNRKAENTNAGLRNLSSVNKAKPIVN</sequence>
<proteinExistence type="predicted"/>
<dbReference type="KEGG" id="tsph:KIH39_12800"/>
<reference evidence="1" key="1">
    <citation type="submission" date="2021-05" db="EMBL/GenBank/DDBJ databases">
        <title>Complete genome sequence of the cellulolytic planctomycete Telmatocola sphagniphila SP2T and characterization of the first cellulase from planctomycetes.</title>
        <authorList>
            <person name="Rakitin A.L."/>
            <person name="Beletsky A.V."/>
            <person name="Naumoff D.G."/>
            <person name="Kulichevskaya I.S."/>
            <person name="Mardanov A.V."/>
            <person name="Ravin N.V."/>
            <person name="Dedysh S.N."/>
        </authorList>
    </citation>
    <scope>NUCLEOTIDE SEQUENCE</scope>
    <source>
        <strain evidence="1">SP2T</strain>
    </source>
</reference>
<accession>A0A8E6BBL0</accession>
<gene>
    <name evidence="1" type="ORF">KIH39_12800</name>
</gene>
<organism evidence="1 2">
    <name type="scientific">Telmatocola sphagniphila</name>
    <dbReference type="NCBI Taxonomy" id="1123043"/>
    <lineage>
        <taxon>Bacteria</taxon>
        <taxon>Pseudomonadati</taxon>
        <taxon>Planctomycetota</taxon>
        <taxon>Planctomycetia</taxon>
        <taxon>Gemmatales</taxon>
        <taxon>Gemmataceae</taxon>
    </lineage>
</organism>
<evidence type="ECO:0000313" key="2">
    <source>
        <dbReference type="Proteomes" id="UP000676194"/>
    </source>
</evidence>
<name>A0A8E6BBL0_9BACT</name>
<dbReference type="Proteomes" id="UP000676194">
    <property type="component" value="Chromosome"/>
</dbReference>
<dbReference type="EMBL" id="CP074694">
    <property type="protein sequence ID" value="QVL34746.1"/>
    <property type="molecule type" value="Genomic_DNA"/>
</dbReference>
<dbReference type="AlphaFoldDB" id="A0A8E6BBL0"/>
<keyword evidence="2" id="KW-1185">Reference proteome</keyword>
<evidence type="ECO:0000313" key="1">
    <source>
        <dbReference type="EMBL" id="QVL34746.1"/>
    </source>
</evidence>